<proteinExistence type="predicted"/>
<dbReference type="Pfam" id="PF13809">
    <property type="entry name" value="Tubulin_2"/>
    <property type="match status" value="1"/>
</dbReference>
<dbReference type="AlphaFoldDB" id="A0A1H1NVU9"/>
<dbReference type="Gene3D" id="3.40.50.1440">
    <property type="entry name" value="Tubulin/FtsZ, GTPase domain"/>
    <property type="match status" value="1"/>
</dbReference>
<dbReference type="OrthoDB" id="4795870at2"/>
<evidence type="ECO:0000313" key="2">
    <source>
        <dbReference type="Proteomes" id="UP000185663"/>
    </source>
</evidence>
<evidence type="ECO:0000313" key="1">
    <source>
        <dbReference type="EMBL" id="SDS03073.1"/>
    </source>
</evidence>
<dbReference type="InterPro" id="IPR025904">
    <property type="entry name" value="Tubulin-like"/>
</dbReference>
<sequence length="1107" mass="120867">MLRPFLLIGVGGSGGKTLRVVRDDLTRRLAQAGWEGDLPQAWQFVHIDVPTHADGDDRDLPAQLPERDYQGLVASGVDYRTIDAAMVNQGGPHLRDAVASWRPDPNKVNVPASKGAGQYRALGRIITVAGMTRIKEALNTARRQLTGAEVDGELAEVTRLLGAGASTSKDSPTVVVVSSIAGGSGAGAVVDVCDAVRSLGDKWASEIVGLLYAPDVFDYLPEENRRGVRPNSLATIGEILNGYWNASGPSEATTELFAKYGLQLGAAVRSGPRFPYIVGSSNEFVSYASQNDIYRALGRSLASWVTSPTLQDYLSAYVQTNWSNSASSVPDHLPLHSPGTETPLSAMGSARVGLGRDRFRDYASQHLARSATTRLLHRHEELRRSGDDRTEKQVIREAAESAFGGFLRHSGLDERGQENNDIIDALRPTDQDDARKLLARKVLELVKERIPKKGDTVENIRRTVINTVNDRASSFLSQQREARHARAARWTTDIQRHLVAQTSKSIALNGAPVMVEVLGKLDTELTHVREELSSEAASYKRSAAGLHGYVQSALGENSSTVITAESELIQNAIRAAVDALRSQAEAEVRELAVSLLPDFAENVLAPLTEAVSHAYQKLASDGEIVESWPERDVVPTRLRPAPNEFLVDPPESYPQILDDLVQRTVASDDGVSHRADADVQVILGVDSVEAAGQTLIRPEAAWVPRDHQVVASATAVPTRASFRLAARAEDVLGRAETWLTRPGTTVGAFMAQGLSHYLDPEKAEPAEHMRRLERFEGQFIAALNGAAPLVSINPAVLVQVHEKHEIKYTATFSEIPFSSKSPAQSLIRRVLESRNQWSEKVDKAFGDAKVDFIDIFTVLGEPYEPVVFDSLMRPIKAEWGARSKASDSRSEFWRWRRARPLSESLPMSPGVLESMVRGWFVAGALGQLDLRDDAAGIYVPARNGISGEMVSFPSPLLSGGGRLDGPDALAAILEGINLALLEVNNKESLEPIAPYSRLLDLGRSGSGSDAGYEEIGRELRRWILNGENHRTGPDAAGTWSSRREEASARFNRFIQRFGAYFDKIEQQHDMLDSPPMFDLRHVVIAALGDLRRAVDALELESEDGGWA</sequence>
<name>A0A1H1NVU9_9CELL</name>
<gene>
    <name evidence="1" type="ORF">SAMN04489860_0635</name>
</gene>
<reference evidence="1 2" key="1">
    <citation type="submission" date="2016-10" db="EMBL/GenBank/DDBJ databases">
        <authorList>
            <person name="de Groot N.N."/>
        </authorList>
    </citation>
    <scope>NUCLEOTIDE SEQUENCE [LARGE SCALE GENOMIC DNA]</scope>
    <source>
        <strain evidence="1 2">DSM 22126</strain>
    </source>
</reference>
<dbReference type="SUPFAM" id="SSF52490">
    <property type="entry name" value="Tubulin nucleotide-binding domain-like"/>
    <property type="match status" value="1"/>
</dbReference>
<accession>A0A1H1NVU9</accession>
<dbReference type="Proteomes" id="UP000185663">
    <property type="component" value="Chromosome I"/>
</dbReference>
<organism evidence="1 2">
    <name type="scientific">Paraoerskovia marina</name>
    <dbReference type="NCBI Taxonomy" id="545619"/>
    <lineage>
        <taxon>Bacteria</taxon>
        <taxon>Bacillati</taxon>
        <taxon>Actinomycetota</taxon>
        <taxon>Actinomycetes</taxon>
        <taxon>Micrococcales</taxon>
        <taxon>Cellulomonadaceae</taxon>
        <taxon>Paraoerskovia</taxon>
    </lineage>
</organism>
<keyword evidence="2" id="KW-1185">Reference proteome</keyword>
<protein>
    <submittedName>
        <fullName evidence="1">Tubulin like</fullName>
    </submittedName>
</protein>
<dbReference type="STRING" id="545619.SAMN04489860_0635"/>
<dbReference type="InterPro" id="IPR036525">
    <property type="entry name" value="Tubulin/FtsZ_GTPase_sf"/>
</dbReference>
<dbReference type="EMBL" id="LT629776">
    <property type="protein sequence ID" value="SDS03073.1"/>
    <property type="molecule type" value="Genomic_DNA"/>
</dbReference>
<dbReference type="RefSeq" id="WP_083371560.1">
    <property type="nucleotide sequence ID" value="NZ_LT629776.1"/>
</dbReference>